<gene>
    <name evidence="5" type="ORF">PQO05_08285</name>
</gene>
<keyword evidence="2" id="KW-0472">Membrane</keyword>
<evidence type="ECO:0000259" key="4">
    <source>
        <dbReference type="Pfam" id="PF14905"/>
    </source>
</evidence>
<dbReference type="SUPFAM" id="SSF56935">
    <property type="entry name" value="Porins"/>
    <property type="match status" value="1"/>
</dbReference>
<dbReference type="InterPro" id="IPR036942">
    <property type="entry name" value="Beta-barrel_TonB_sf"/>
</dbReference>
<feature type="domain" description="Outer membrane protein beta-barrel" evidence="4">
    <location>
        <begin position="155"/>
        <end position="481"/>
    </location>
</feature>
<dbReference type="EMBL" id="CP117167">
    <property type="protein sequence ID" value="WCT13930.1"/>
    <property type="molecule type" value="Genomic_DNA"/>
</dbReference>
<reference evidence="5 6" key="1">
    <citation type="submission" date="2023-02" db="EMBL/GenBank/DDBJ databases">
        <title>Genome sequence of Mucilaginibacter jinjuensis strain KACC 16571.</title>
        <authorList>
            <person name="Kim S."/>
            <person name="Heo J."/>
            <person name="Kwon S.-W."/>
        </authorList>
    </citation>
    <scope>NUCLEOTIDE SEQUENCE [LARGE SCALE GENOMIC DNA]</scope>
    <source>
        <strain evidence="5 6">KACC 16571</strain>
    </source>
</reference>
<evidence type="ECO:0000256" key="2">
    <source>
        <dbReference type="ARBA" id="ARBA00023136"/>
    </source>
</evidence>
<dbReference type="InterPro" id="IPR041700">
    <property type="entry name" value="OMP_b-brl_3"/>
</dbReference>
<dbReference type="RefSeq" id="WP_273632234.1">
    <property type="nucleotide sequence ID" value="NZ_CP117167.1"/>
</dbReference>
<keyword evidence="5" id="KW-0675">Receptor</keyword>
<dbReference type="Proteomes" id="UP001216139">
    <property type="component" value="Chromosome"/>
</dbReference>
<organism evidence="5 6">
    <name type="scientific">Mucilaginibacter jinjuensis</name>
    <dbReference type="NCBI Taxonomy" id="1176721"/>
    <lineage>
        <taxon>Bacteria</taxon>
        <taxon>Pseudomonadati</taxon>
        <taxon>Bacteroidota</taxon>
        <taxon>Sphingobacteriia</taxon>
        <taxon>Sphingobacteriales</taxon>
        <taxon>Sphingobacteriaceae</taxon>
        <taxon>Mucilaginibacter</taxon>
    </lineage>
</organism>
<evidence type="ECO:0000313" key="6">
    <source>
        <dbReference type="Proteomes" id="UP001216139"/>
    </source>
</evidence>
<evidence type="ECO:0000256" key="3">
    <source>
        <dbReference type="ARBA" id="ARBA00023237"/>
    </source>
</evidence>
<proteinExistence type="predicted"/>
<sequence>MGGLDRGGAAFSRATLGVGATGKQTKTLGGININTDYGKKLKVNLSYVFSRAKTEYNMLINRQQVLNDTTTTTNNNNNSLNTSYTHNITASVRWHPNDTTQLTYNPSVYIRQNETMGNILSNSFSNFINPINNRTSDNNSSGNSFQFQHSFNYNHQFNKKGESVSVDHNLSISPGSGFNYSDDNLASYIPTFPSYSLKRKGDNDNQNTDVNLSATYRKPIVKKLIADLKASTGYNHQLDKVSTYDYNPITGQYDSFLLELSSDLTRNKWTEALTPGITYNISQKVMLMAHLNAQWQQVDNSFKRNTADIDQHFFYLLPSVNLNISRLSISYNRSVQLPNIGDMIPYTVVFSPLYSVTGNPNLKPTTQDNFSINFNKYNYQSGSSFSVSASASFEQNNVFRQRTINADLVETSMPVNRNGRYTYNVGGFFNKQIKKNKDFRLSSRSNINLSTGRTFFIVNQQSGYQYNYNINFTEGLSLNWKDKIEIDPQYTLSKAFITYSGGAFSNQNTLVHTANAHFNIFLPQKFNIEGYYTYMYNPLVAPGFQKSSNLLSLSLAHQLLKKDRGEIKLSSYDILNQNISSYRYVSENIITDTQSEVVKRYFMLTLQFKFNKSTTKEEEKKPVLMMR</sequence>
<evidence type="ECO:0000256" key="1">
    <source>
        <dbReference type="ARBA" id="ARBA00004442"/>
    </source>
</evidence>
<dbReference type="Pfam" id="PF14905">
    <property type="entry name" value="OMP_b-brl_3"/>
    <property type="match status" value="1"/>
</dbReference>
<name>A0ABY7TCY8_9SPHI</name>
<protein>
    <submittedName>
        <fullName evidence="5">TonB-dependent receptor</fullName>
    </submittedName>
</protein>
<keyword evidence="3" id="KW-0998">Cell outer membrane</keyword>
<evidence type="ECO:0000313" key="5">
    <source>
        <dbReference type="EMBL" id="WCT13930.1"/>
    </source>
</evidence>
<keyword evidence="6" id="KW-1185">Reference proteome</keyword>
<comment type="subcellular location">
    <subcellularLocation>
        <location evidence="1">Cell outer membrane</location>
    </subcellularLocation>
</comment>
<dbReference type="Gene3D" id="2.40.170.20">
    <property type="entry name" value="TonB-dependent receptor, beta-barrel domain"/>
    <property type="match status" value="1"/>
</dbReference>
<accession>A0ABY7TCY8</accession>